<accession>A0ABQ9GE56</accession>
<gene>
    <name evidence="1" type="ORF">PR048_029705</name>
</gene>
<dbReference type="EMBL" id="JARBHB010000013">
    <property type="protein sequence ID" value="KAJ8870681.1"/>
    <property type="molecule type" value="Genomic_DNA"/>
</dbReference>
<comment type="caution">
    <text evidence="1">The sequence shown here is derived from an EMBL/GenBank/DDBJ whole genome shotgun (WGS) entry which is preliminary data.</text>
</comment>
<name>A0ABQ9GE56_9NEOP</name>
<dbReference type="Proteomes" id="UP001159363">
    <property type="component" value="Chromosome 12"/>
</dbReference>
<organism evidence="1 2">
    <name type="scientific">Dryococelus australis</name>
    <dbReference type="NCBI Taxonomy" id="614101"/>
    <lineage>
        <taxon>Eukaryota</taxon>
        <taxon>Metazoa</taxon>
        <taxon>Ecdysozoa</taxon>
        <taxon>Arthropoda</taxon>
        <taxon>Hexapoda</taxon>
        <taxon>Insecta</taxon>
        <taxon>Pterygota</taxon>
        <taxon>Neoptera</taxon>
        <taxon>Polyneoptera</taxon>
        <taxon>Phasmatodea</taxon>
        <taxon>Verophasmatodea</taxon>
        <taxon>Anareolatae</taxon>
        <taxon>Phasmatidae</taxon>
        <taxon>Eurycanthinae</taxon>
        <taxon>Dryococelus</taxon>
    </lineage>
</organism>
<reference evidence="1 2" key="1">
    <citation type="submission" date="2023-02" db="EMBL/GenBank/DDBJ databases">
        <title>LHISI_Scaffold_Assembly.</title>
        <authorList>
            <person name="Stuart O.P."/>
            <person name="Cleave R."/>
            <person name="Magrath M.J.L."/>
            <person name="Mikheyev A.S."/>
        </authorList>
    </citation>
    <scope>NUCLEOTIDE SEQUENCE [LARGE SCALE GENOMIC DNA]</scope>
    <source>
        <strain evidence="1">Daus_M_001</strain>
        <tissue evidence="1">Leg muscle</tissue>
    </source>
</reference>
<proteinExistence type="predicted"/>
<evidence type="ECO:0000313" key="1">
    <source>
        <dbReference type="EMBL" id="KAJ8870681.1"/>
    </source>
</evidence>
<evidence type="ECO:0000313" key="2">
    <source>
        <dbReference type="Proteomes" id="UP001159363"/>
    </source>
</evidence>
<sequence>MEFDIEITYLKGKENEATDYLSRVSECEGDVSKSIGQPKEYLSSSVLGRSDELNKLMSECKCTKKLMSNAK</sequence>
<protein>
    <submittedName>
        <fullName evidence="1">Uncharacterized protein</fullName>
    </submittedName>
</protein>
<keyword evidence="2" id="KW-1185">Reference proteome</keyword>